<sequence>MFATSTPTPGASETRDSVPAPSLEMVVYEPAPMPHAQIFPGQQGNPIDLDNLPTLIPTSVLARIVNRPMPKKVSRRLHGISPRVIPPAVPKSKAGPRRHVALERMNLIDEENDQSDSDDEDYLPSGSVKASSLIPDLTPEELESIAAAVSLPVPQEIHVVDDVSAPVTLVPSSTEFPVEEEIPAPAALSPPPAVFPEISAPSSPEIPHTDFFSEENVGSSTPKATAPITPTNLHAVVASESEDSDGWTDTLADVLTSLKKNVQASPKTSSKSMPAVDSVVYDVVS</sequence>
<feature type="compositionally biased region" description="Acidic residues" evidence="1">
    <location>
        <begin position="108"/>
        <end position="122"/>
    </location>
</feature>
<feature type="region of interest" description="Disordered" evidence="1">
    <location>
        <begin position="261"/>
        <end position="285"/>
    </location>
</feature>
<feature type="compositionally biased region" description="Polar residues" evidence="1">
    <location>
        <begin position="261"/>
        <end position="272"/>
    </location>
</feature>
<protein>
    <submittedName>
        <fullName evidence="2">Uncharacterized protein</fullName>
    </submittedName>
</protein>
<dbReference type="Proteomes" id="UP001632038">
    <property type="component" value="Unassembled WGS sequence"/>
</dbReference>
<keyword evidence="3" id="KW-1185">Reference proteome</keyword>
<feature type="compositionally biased region" description="Polar residues" evidence="1">
    <location>
        <begin position="1"/>
        <end position="11"/>
    </location>
</feature>
<evidence type="ECO:0000313" key="2">
    <source>
        <dbReference type="EMBL" id="KAL3618814.1"/>
    </source>
</evidence>
<feature type="compositionally biased region" description="Polar residues" evidence="1">
    <location>
        <begin position="216"/>
        <end position="228"/>
    </location>
</feature>
<feature type="compositionally biased region" description="Low complexity" evidence="1">
    <location>
        <begin position="195"/>
        <end position="206"/>
    </location>
</feature>
<dbReference type="AlphaFoldDB" id="A0ABD3BNN4"/>
<comment type="caution">
    <text evidence="2">The sequence shown here is derived from an EMBL/GenBank/DDBJ whole genome shotgun (WGS) entry which is preliminary data.</text>
</comment>
<name>A0ABD3BNN4_9LAMI</name>
<gene>
    <name evidence="2" type="ORF">CASFOL_037337</name>
</gene>
<evidence type="ECO:0000313" key="3">
    <source>
        <dbReference type="Proteomes" id="UP001632038"/>
    </source>
</evidence>
<evidence type="ECO:0000256" key="1">
    <source>
        <dbReference type="SAM" id="MobiDB-lite"/>
    </source>
</evidence>
<feature type="region of interest" description="Disordered" evidence="1">
    <location>
        <begin position="187"/>
        <end position="228"/>
    </location>
</feature>
<feature type="region of interest" description="Disordered" evidence="1">
    <location>
        <begin position="1"/>
        <end position="21"/>
    </location>
</feature>
<proteinExistence type="predicted"/>
<accession>A0ABD3BNN4</accession>
<reference evidence="3" key="1">
    <citation type="journal article" date="2024" name="IScience">
        <title>Strigolactones Initiate the Formation of Haustorium-like Structures in Castilleja.</title>
        <authorList>
            <person name="Buerger M."/>
            <person name="Peterson D."/>
            <person name="Chory J."/>
        </authorList>
    </citation>
    <scope>NUCLEOTIDE SEQUENCE [LARGE SCALE GENOMIC DNA]</scope>
</reference>
<organism evidence="2 3">
    <name type="scientific">Castilleja foliolosa</name>
    <dbReference type="NCBI Taxonomy" id="1961234"/>
    <lineage>
        <taxon>Eukaryota</taxon>
        <taxon>Viridiplantae</taxon>
        <taxon>Streptophyta</taxon>
        <taxon>Embryophyta</taxon>
        <taxon>Tracheophyta</taxon>
        <taxon>Spermatophyta</taxon>
        <taxon>Magnoliopsida</taxon>
        <taxon>eudicotyledons</taxon>
        <taxon>Gunneridae</taxon>
        <taxon>Pentapetalae</taxon>
        <taxon>asterids</taxon>
        <taxon>lamiids</taxon>
        <taxon>Lamiales</taxon>
        <taxon>Orobanchaceae</taxon>
        <taxon>Pedicularideae</taxon>
        <taxon>Castillejinae</taxon>
        <taxon>Castilleja</taxon>
    </lineage>
</organism>
<feature type="region of interest" description="Disordered" evidence="1">
    <location>
        <begin position="108"/>
        <end position="128"/>
    </location>
</feature>
<dbReference type="EMBL" id="JAVIJP010000077">
    <property type="protein sequence ID" value="KAL3618814.1"/>
    <property type="molecule type" value="Genomic_DNA"/>
</dbReference>